<dbReference type="Proteomes" id="UP001062263">
    <property type="component" value="Chromosome"/>
</dbReference>
<gene>
    <name evidence="3" type="ORF">Abiwalacus_17970</name>
</gene>
<dbReference type="EMBL" id="AP025943">
    <property type="protein sequence ID" value="BDL44223.1"/>
    <property type="molecule type" value="Genomic_DNA"/>
</dbReference>
<dbReference type="PANTHER" id="PTHR42842:SF3">
    <property type="entry name" value="FAD_NAD(P)-BINDING OXIDOREDUCTASE FAMILY PROTEIN"/>
    <property type="match status" value="1"/>
</dbReference>
<dbReference type="Pfam" id="PF01593">
    <property type="entry name" value="Amino_oxidase"/>
    <property type="match status" value="1"/>
</dbReference>
<protein>
    <submittedName>
        <fullName evidence="3">FAD-dependent dehydrogenase</fullName>
    </submittedName>
</protein>
<name>A0ABN6QLT2_9BACT</name>
<sequence length="530" mass="57509">MSGEDGVMVDVILPMEKAGDEKARRAAVAARLGISLSRIRELRLVKESIDSRQKKILFQLRLLAGVDGPLPPEHVPSRDYPPVRSGAPAALIVGFGPAGMFAALRCLELGVKPVVLERGKDVSSRRFDLAPIMRQGRVIEDSNYCFGEGGAGTFSDGKLFTRATKRGPVRDVYETFVAHGAPREILTDAHPHIGSNLLPNVVKAIRESILKAGGEIHFNARVEHLLRSADGRRVRGVACADGREFEANAVLLATGHSARDVYRMLLADGLVLEQKPFAVGVRIEHPQAFVDARQYHLNPGQKRPDQLPAARYSVTATIRDRGVHSFCMCPGGFIVPAATENDEVVVNGMSLARRDSPFANSGFVVSVHPEDTESFRRKHGVLAGVAYQKALETAACRAGGGMQKAPAQKVPDFLKGRVSSSLLPTSYHPGIVPHPLHELLPAEIVWRMREGMRMFDHKWRGFAGESAQLIGCETRTSSPVRIPRDERTLEHPGLEGLYPCGEGAGYAGGIVSAALDGRRCAEALAEQMQA</sequence>
<evidence type="ECO:0000313" key="4">
    <source>
        <dbReference type="Proteomes" id="UP001062263"/>
    </source>
</evidence>
<dbReference type="Pfam" id="PF21688">
    <property type="entry name" value="FAD-depend_C"/>
    <property type="match status" value="1"/>
</dbReference>
<dbReference type="RefSeq" id="WP_215436035.1">
    <property type="nucleotide sequence ID" value="NZ_AP025943.1"/>
</dbReference>
<dbReference type="Gene3D" id="3.50.50.60">
    <property type="entry name" value="FAD/NAD(P)-binding domain"/>
    <property type="match status" value="2"/>
</dbReference>
<dbReference type="InterPro" id="IPR028348">
    <property type="entry name" value="FAD-binding_protein"/>
</dbReference>
<evidence type="ECO:0000259" key="1">
    <source>
        <dbReference type="Pfam" id="PF01593"/>
    </source>
</evidence>
<dbReference type="PRINTS" id="PR00411">
    <property type="entry name" value="PNDRDTASEI"/>
</dbReference>
<accession>A0ABN6QLT2</accession>
<dbReference type="PANTHER" id="PTHR42842">
    <property type="entry name" value="FAD/NAD(P)-BINDING OXIDOREDUCTASE"/>
    <property type="match status" value="1"/>
</dbReference>
<dbReference type="InterPro" id="IPR002937">
    <property type="entry name" value="Amino_oxidase"/>
</dbReference>
<proteinExistence type="predicted"/>
<dbReference type="PIRSF" id="PIRSF038984">
    <property type="entry name" value="FAD_binding_protein"/>
    <property type="match status" value="1"/>
</dbReference>
<dbReference type="InterPro" id="IPR036188">
    <property type="entry name" value="FAD/NAD-bd_sf"/>
</dbReference>
<feature type="domain" description="FAD-dependent protein C-terminal" evidence="2">
    <location>
        <begin position="276"/>
        <end position="476"/>
    </location>
</feature>
<dbReference type="InterPro" id="IPR049516">
    <property type="entry name" value="FAD-depend_C"/>
</dbReference>
<feature type="domain" description="Amine oxidase" evidence="1">
    <location>
        <begin position="200"/>
        <end position="258"/>
    </location>
</feature>
<organism evidence="3 4">
    <name type="scientific">Akkermansia biwaensis</name>
    <dbReference type="NCBI Taxonomy" id="2946555"/>
    <lineage>
        <taxon>Bacteria</taxon>
        <taxon>Pseudomonadati</taxon>
        <taxon>Verrucomicrobiota</taxon>
        <taxon>Verrucomicrobiia</taxon>
        <taxon>Verrucomicrobiales</taxon>
        <taxon>Akkermansiaceae</taxon>
        <taxon>Akkermansia</taxon>
    </lineage>
</organism>
<keyword evidence="4" id="KW-1185">Reference proteome</keyword>
<evidence type="ECO:0000313" key="3">
    <source>
        <dbReference type="EMBL" id="BDL44223.1"/>
    </source>
</evidence>
<dbReference type="SUPFAM" id="SSF51905">
    <property type="entry name" value="FAD/NAD(P)-binding domain"/>
    <property type="match status" value="1"/>
</dbReference>
<evidence type="ECO:0000259" key="2">
    <source>
        <dbReference type="Pfam" id="PF21688"/>
    </source>
</evidence>
<dbReference type="Gene3D" id="3.30.70.2700">
    <property type="match status" value="1"/>
</dbReference>
<reference evidence="3" key="1">
    <citation type="submission" date="2022-06" db="EMBL/GenBank/DDBJ databases">
        <title>Akkermansia biwalacus sp. nov., an anaerobic mucin-degrading bacterium isolated from human intestine.</title>
        <authorList>
            <person name="Kobayashi Y."/>
            <person name="Inoue S."/>
            <person name="Kawahara T."/>
            <person name="Kohda N."/>
        </authorList>
    </citation>
    <scope>NUCLEOTIDE SEQUENCE</scope>
    <source>
        <strain evidence="3">WON2089</strain>
    </source>
</reference>